<dbReference type="GO" id="GO:0016301">
    <property type="term" value="F:kinase activity"/>
    <property type="evidence" value="ECO:0007669"/>
    <property type="project" value="UniProtKB-KW"/>
</dbReference>
<feature type="compositionally biased region" description="Basic and acidic residues" evidence="1">
    <location>
        <begin position="421"/>
        <end position="445"/>
    </location>
</feature>
<organism evidence="2 3">
    <name type="scientific">Neobacillus niacini</name>
    <dbReference type="NCBI Taxonomy" id="86668"/>
    <lineage>
        <taxon>Bacteria</taxon>
        <taxon>Bacillati</taxon>
        <taxon>Bacillota</taxon>
        <taxon>Bacilli</taxon>
        <taxon>Bacillales</taxon>
        <taxon>Bacillaceae</taxon>
        <taxon>Neobacillus</taxon>
    </lineage>
</organism>
<evidence type="ECO:0000313" key="2">
    <source>
        <dbReference type="EMBL" id="NYE03535.1"/>
    </source>
</evidence>
<name>A0A852T6N9_9BACI</name>
<gene>
    <name evidence="2" type="ORF">F4694_000254</name>
</gene>
<dbReference type="Proteomes" id="UP000548423">
    <property type="component" value="Unassembled WGS sequence"/>
</dbReference>
<evidence type="ECO:0000256" key="1">
    <source>
        <dbReference type="SAM" id="MobiDB-lite"/>
    </source>
</evidence>
<dbReference type="AlphaFoldDB" id="A0A852T6N9"/>
<dbReference type="SUPFAM" id="SSF56112">
    <property type="entry name" value="Protein kinase-like (PK-like)"/>
    <property type="match status" value="2"/>
</dbReference>
<keyword evidence="2" id="KW-0418">Kinase</keyword>
<proteinExistence type="predicted"/>
<evidence type="ECO:0000313" key="3">
    <source>
        <dbReference type="Proteomes" id="UP000548423"/>
    </source>
</evidence>
<protein>
    <submittedName>
        <fullName evidence="2">Ser/Thr protein kinase</fullName>
    </submittedName>
</protein>
<reference evidence="3" key="1">
    <citation type="submission" date="2020-07" db="EMBL/GenBank/DDBJ databases">
        <authorList>
            <person name="Partida-Martinez L."/>
            <person name="Huntemann M."/>
            <person name="Clum A."/>
            <person name="Wang J."/>
            <person name="Palaniappan K."/>
            <person name="Ritter S."/>
            <person name="Chen I.-M."/>
            <person name="Stamatis D."/>
            <person name="Reddy T."/>
            <person name="O'Malley R."/>
            <person name="Daum C."/>
            <person name="Shapiro N."/>
            <person name="Ivanova N."/>
            <person name="Kyrpides N."/>
            <person name="Woyke T."/>
        </authorList>
    </citation>
    <scope>NUCLEOTIDE SEQUENCE [LARGE SCALE GENOMIC DNA]</scope>
    <source>
        <strain evidence="3">AT2.8</strain>
    </source>
</reference>
<dbReference type="EMBL" id="JACCBX010000001">
    <property type="protein sequence ID" value="NYE03535.1"/>
    <property type="molecule type" value="Genomic_DNA"/>
</dbReference>
<reference evidence="3" key="2">
    <citation type="submission" date="2020-08" db="EMBL/GenBank/DDBJ databases">
        <title>The Agave Microbiome: Exploring the role of microbial communities in plant adaptations to desert environments.</title>
        <authorList>
            <person name="Partida-Martinez L.P."/>
        </authorList>
    </citation>
    <scope>NUCLEOTIDE SEQUENCE [LARGE SCALE GENOMIC DNA]</scope>
    <source>
        <strain evidence="3">AT2.8</strain>
    </source>
</reference>
<keyword evidence="2" id="KW-0808">Transferase</keyword>
<dbReference type="InterPro" id="IPR011009">
    <property type="entry name" value="Kinase-like_dom_sf"/>
</dbReference>
<feature type="region of interest" description="Disordered" evidence="1">
    <location>
        <begin position="398"/>
        <end position="462"/>
    </location>
</feature>
<comment type="caution">
    <text evidence="2">The sequence shown here is derived from an EMBL/GenBank/DDBJ whole genome shotgun (WGS) entry which is preliminary data.</text>
</comment>
<feature type="compositionally biased region" description="Basic residues" evidence="1">
    <location>
        <begin position="407"/>
        <end position="420"/>
    </location>
</feature>
<sequence length="462" mass="53118">MEDFRLIKVTKGPKTLLIDNPTNYPLIGMGAQGAVFKISEERCVKIYSNTLQAQMEVEALKAGQHLPFFPRLYGYGENYIVMEYFNAPTLKEYIRNCTFIPESITRKLLFILGEMRNAQFTMIDAPLRDIFVLENEELKVIDHVNAFKRIHPVPLKLLRDLNMMLLKESFLSQVRKLEPDTYKTWQRYFDENKIDYRNIPVFSGGDGEGVKVDSAISQTLIGAGHQGAVYRIAEDKCVKIYGKPGHCEMEKTILLANQDLSFIPKVYESGNNYVVMEYLVGPDLNTFLKKQTTLQPVVTKLLLDILTSQKQAGFKQIDAPLRHVFVTNNGFKMVDHVYSYSRLQERPLELFQNLHERGFLTDFLEQVKVLDPATHAEWTKTPIPLTEEEVQREIKDIPTVLPVIKNRSSKKGNGHKKGKDHGKDHDHKKGHDRNSQKREHGGKRDNKNKKKGNDRKKGSDKK</sequence>
<dbReference type="Gene3D" id="1.10.510.10">
    <property type="entry name" value="Transferase(Phosphotransferase) domain 1"/>
    <property type="match status" value="1"/>
</dbReference>
<accession>A0A852T6N9</accession>